<evidence type="ECO:0008006" key="4">
    <source>
        <dbReference type="Google" id="ProtNLM"/>
    </source>
</evidence>
<evidence type="ECO:0000256" key="1">
    <source>
        <dbReference type="SAM" id="MobiDB-lite"/>
    </source>
</evidence>
<dbReference type="CDD" id="cd07177">
    <property type="entry name" value="terB_like"/>
    <property type="match status" value="1"/>
</dbReference>
<comment type="caution">
    <text evidence="2">The sequence shown here is derived from an EMBL/GenBank/DDBJ whole genome shotgun (WGS) entry which is preliminary data.</text>
</comment>
<reference evidence="2 3" key="1">
    <citation type="submission" date="2020-04" db="EMBL/GenBank/DDBJ databases">
        <authorList>
            <person name="Hitch T.C.A."/>
            <person name="Wylensek D."/>
            <person name="Clavel T."/>
        </authorList>
    </citation>
    <scope>NUCLEOTIDE SEQUENCE [LARGE SCALE GENOMIC DNA]</scope>
    <source>
        <strain evidence="2 3">COR2-253-APC-1A</strain>
    </source>
</reference>
<dbReference type="EMBL" id="JABAEW010000002">
    <property type="protein sequence ID" value="NMD85380.1"/>
    <property type="molecule type" value="Genomic_DNA"/>
</dbReference>
<dbReference type="Proteomes" id="UP000576225">
    <property type="component" value="Unassembled WGS sequence"/>
</dbReference>
<dbReference type="SUPFAM" id="SSF158682">
    <property type="entry name" value="TerB-like"/>
    <property type="match status" value="1"/>
</dbReference>
<evidence type="ECO:0000313" key="2">
    <source>
        <dbReference type="EMBL" id="NMD85380.1"/>
    </source>
</evidence>
<gene>
    <name evidence="2" type="ORF">HF882_02155</name>
</gene>
<organism evidence="2 3">
    <name type="scientific">Victivallis vadensis</name>
    <dbReference type="NCBI Taxonomy" id="172901"/>
    <lineage>
        <taxon>Bacteria</taxon>
        <taxon>Pseudomonadati</taxon>
        <taxon>Lentisphaerota</taxon>
        <taxon>Lentisphaeria</taxon>
        <taxon>Victivallales</taxon>
        <taxon>Victivallaceae</taxon>
        <taxon>Victivallis</taxon>
    </lineage>
</organism>
<accession>A0A848AUW3</accession>
<dbReference type="InterPro" id="IPR029024">
    <property type="entry name" value="TerB-like"/>
</dbReference>
<sequence length="284" mass="30570">MDVRFVSESLLNQAKAAGIAGEPLYAVRFSRAFSGESGEGYFLLYPDCLAALDRKFGEEFQLRKLTLDELSLLKREQNGTKLDFALDTASGPISASATFSEAEALGELLDALNLAAPAVSAAASAPAPSAAATVKPEPHPAVSVPGSKPKIEIPSSGTSGSSGSLQLFAAGLLYAAASDGAFSPEQERLINQLIPSDVLATALSYYNSTPKETFFREIRNAFSEKQQTSLIANQLEVMMCDGDLRRIEMDFIKVEAMYLNYSSSKMYQIRELIILKNQLSALFA</sequence>
<dbReference type="RefSeq" id="WP_168961416.1">
    <property type="nucleotide sequence ID" value="NZ_JABAEW010000002.1"/>
</dbReference>
<evidence type="ECO:0000313" key="3">
    <source>
        <dbReference type="Proteomes" id="UP000576225"/>
    </source>
</evidence>
<dbReference type="Gene3D" id="1.10.3680.10">
    <property type="entry name" value="TerB-like"/>
    <property type="match status" value="1"/>
</dbReference>
<name>A0A848AUW3_9BACT</name>
<feature type="region of interest" description="Disordered" evidence="1">
    <location>
        <begin position="130"/>
        <end position="149"/>
    </location>
</feature>
<dbReference type="AlphaFoldDB" id="A0A848AUW3"/>
<proteinExistence type="predicted"/>
<protein>
    <recommendedName>
        <fullName evidence="4">Tellurite resistance protein TerB</fullName>
    </recommendedName>
</protein>